<evidence type="ECO:0000313" key="2">
    <source>
        <dbReference type="Proteomes" id="UP000798488"/>
    </source>
</evidence>
<organism evidence="1 2">
    <name type="scientific">Sporotomaculum syntrophicum</name>
    <dbReference type="NCBI Taxonomy" id="182264"/>
    <lineage>
        <taxon>Bacteria</taxon>
        <taxon>Bacillati</taxon>
        <taxon>Bacillota</taxon>
        <taxon>Clostridia</taxon>
        <taxon>Eubacteriales</taxon>
        <taxon>Desulfallaceae</taxon>
        <taxon>Sporotomaculum</taxon>
    </lineage>
</organism>
<dbReference type="AlphaFoldDB" id="A0A9D3AZS0"/>
<keyword evidence="2" id="KW-1185">Reference proteome</keyword>
<gene>
    <name evidence="1" type="ORF">SPSYN_00945</name>
</gene>
<name>A0A9D3AZS0_9FIRM</name>
<evidence type="ECO:0000313" key="1">
    <source>
        <dbReference type="EMBL" id="KAF1086204.1"/>
    </source>
</evidence>
<dbReference type="RefSeq" id="WP_202623721.1">
    <property type="nucleotide sequence ID" value="NZ_LSRS01000002.1"/>
</dbReference>
<sequence length="462" mass="54202">MNKNIQLGIGFATGRKSFRKVLKTYVFNWRECGLSERKDIGLNLLVAYDLKYSNTKPEDYKEIKKEVLDLIDNVYFIGKDEMKAEVQHLVNKNVINNNETWIFGSGYAAQRNSILYTAIKNNIDYLIFLDDDEYPLAVTRTRPNVVWSGQHVIRTHLRYIRQADITHGYHCGYVSPIPYVEFNSVLTENDFAMFIEAISNDIINWDSIRMIMNNGGITYADTQVLTSEAVKEVKEVNHCKFISGGNLCINLTDPLRVKPFYNPPGARGEDTFLSACLGEHKVMRVPCYTFHDGFFTYNHLLDGVLPISLRCVEADSEQFITRFYNACIGWIRYKPLLLYITQRNVYEDKIELMRQQLSETLPKICNYFNRNEFMNIAIELDKYHRNVKKHYMEFLEIQRIWAKICNYLYSNNGRASKLLKTENIAEYMTRDFHRKKTVRSQYTKIRGRYNYSDKVKHVTTMK</sequence>
<dbReference type="Proteomes" id="UP000798488">
    <property type="component" value="Unassembled WGS sequence"/>
</dbReference>
<comment type="caution">
    <text evidence="1">The sequence shown here is derived from an EMBL/GenBank/DDBJ whole genome shotgun (WGS) entry which is preliminary data.</text>
</comment>
<dbReference type="SUPFAM" id="SSF53448">
    <property type="entry name" value="Nucleotide-diphospho-sugar transferases"/>
    <property type="match status" value="1"/>
</dbReference>
<proteinExistence type="predicted"/>
<accession>A0A9D3AZS0</accession>
<protein>
    <submittedName>
        <fullName evidence="1">Uncharacterized protein</fullName>
    </submittedName>
</protein>
<reference evidence="1" key="1">
    <citation type="submission" date="2016-02" db="EMBL/GenBank/DDBJ databases">
        <title>Draft Genome Sequence of Sporotomaculum syntrophicum Strain FB, a Syntrophic Benzoate Degrader.</title>
        <authorList>
            <person name="Nobu M.K."/>
            <person name="Narihiro T."/>
            <person name="Qiu Y.-L."/>
            <person name="Ohashi A."/>
            <person name="Liu W.-T."/>
            <person name="Yuji S."/>
        </authorList>
    </citation>
    <scope>NUCLEOTIDE SEQUENCE</scope>
    <source>
        <strain evidence="1">FB</strain>
    </source>
</reference>
<dbReference type="EMBL" id="LSRS01000002">
    <property type="protein sequence ID" value="KAF1086204.1"/>
    <property type="molecule type" value="Genomic_DNA"/>
</dbReference>
<dbReference type="InterPro" id="IPR029044">
    <property type="entry name" value="Nucleotide-diphossugar_trans"/>
</dbReference>